<feature type="domain" description="Sialate O-acetylesterase" evidence="2">
    <location>
        <begin position="100"/>
        <end position="346"/>
    </location>
</feature>
<name>A0ABW7N1G3_9FLAO</name>
<accession>A0ABW7N1G3</accession>
<reference evidence="3 4" key="1">
    <citation type="submission" date="2024-02" db="EMBL/GenBank/DDBJ databases">
        <title>A Gaetbulibacter species isolated from tidal flats and genomic insights of their niches.</title>
        <authorList>
            <person name="Ye Y."/>
        </authorList>
    </citation>
    <scope>NUCLEOTIDE SEQUENCE [LARGE SCALE GENOMIC DNA]</scope>
    <source>
        <strain evidence="3 4">KYW382</strain>
    </source>
</reference>
<dbReference type="PANTHER" id="PTHR22901">
    <property type="entry name" value="SIALATE O-ACETYLESTERASE"/>
    <property type="match status" value="1"/>
</dbReference>
<evidence type="ECO:0000313" key="4">
    <source>
        <dbReference type="Proteomes" id="UP001610100"/>
    </source>
</evidence>
<dbReference type="SUPFAM" id="SSF52266">
    <property type="entry name" value="SGNH hydrolase"/>
    <property type="match status" value="1"/>
</dbReference>
<dbReference type="Pfam" id="PF03629">
    <property type="entry name" value="SASA"/>
    <property type="match status" value="1"/>
</dbReference>
<comment type="caution">
    <text evidence="3">The sequence shown here is derived from an EMBL/GenBank/DDBJ whole genome shotgun (WGS) entry which is preliminary data.</text>
</comment>
<keyword evidence="1" id="KW-0378">Hydrolase</keyword>
<dbReference type="PANTHER" id="PTHR22901:SF0">
    <property type="entry name" value="SIALATE O-ACETYLESTERASE"/>
    <property type="match status" value="1"/>
</dbReference>
<keyword evidence="4" id="KW-1185">Reference proteome</keyword>
<evidence type="ECO:0000259" key="2">
    <source>
        <dbReference type="Pfam" id="PF03629"/>
    </source>
</evidence>
<sequence length="462" mass="52244">MKIFTFLLFLPCLVFSQIEMPSIFDDNMVLQRHDHVSVWGTDRPNTLIKVSGSWDEEATVRSGNSGEWKVKIKTPEAGGPYTLTVEGSTKKIFKDVLIGEVWLCSGQSNMEMPLKGYKNQPIIGSNEAILNATNNQIRLFNVKRRASLEPLNNVAGSWEKSNPLTAKEFSAVAYFFGNKINELLNVPIGLINTSWGSSNIESWMDKETLSEYKIIEDLKEVPEDKPQKSPYLLYNGMLHPLQNFTLKGFIWYQGEANRFNAEEYSKLFPAMIQQWRSQWNQGDLPFYFVQIAPFGYKGMNAGYLREAQLKTMLTVNNTGMAVSLDAGDCNRIHPAQKRKVGERLAYWALSKNYGFDGITFLGPVYEKMDITNDGKIKLYFKFSENGFLPINETQTGFQIAGPNKIFYPAKAVINRDGTISVFSEEVPNPVAVRYAFESCPEATLFNTAGLPASSFRTDDWDD</sequence>
<dbReference type="EMBL" id="JBAWKB010000005">
    <property type="protein sequence ID" value="MFH6772953.1"/>
    <property type="molecule type" value="Genomic_DNA"/>
</dbReference>
<dbReference type="InterPro" id="IPR005181">
    <property type="entry name" value="SASA"/>
</dbReference>
<dbReference type="Gene3D" id="3.40.50.1110">
    <property type="entry name" value="SGNH hydrolase"/>
    <property type="match status" value="1"/>
</dbReference>
<organism evidence="3 4">
    <name type="scientific">Gaetbulibacter aestuarii</name>
    <dbReference type="NCBI Taxonomy" id="1502358"/>
    <lineage>
        <taxon>Bacteria</taxon>
        <taxon>Pseudomonadati</taxon>
        <taxon>Bacteroidota</taxon>
        <taxon>Flavobacteriia</taxon>
        <taxon>Flavobacteriales</taxon>
        <taxon>Flavobacteriaceae</taxon>
        <taxon>Gaetbulibacter</taxon>
    </lineage>
</organism>
<proteinExistence type="predicted"/>
<evidence type="ECO:0000256" key="1">
    <source>
        <dbReference type="ARBA" id="ARBA00022801"/>
    </source>
</evidence>
<dbReference type="Proteomes" id="UP001610100">
    <property type="component" value="Unassembled WGS sequence"/>
</dbReference>
<gene>
    <name evidence="3" type="ORF">V8G58_13500</name>
</gene>
<protein>
    <submittedName>
        <fullName evidence="3">Sialate O-acetylesterase</fullName>
    </submittedName>
</protein>
<dbReference type="InterPro" id="IPR036514">
    <property type="entry name" value="SGNH_hydro_sf"/>
</dbReference>
<dbReference type="RefSeq" id="WP_344742002.1">
    <property type="nucleotide sequence ID" value="NZ_BAABAY010000007.1"/>
</dbReference>
<evidence type="ECO:0000313" key="3">
    <source>
        <dbReference type="EMBL" id="MFH6772953.1"/>
    </source>
</evidence>
<dbReference type="InterPro" id="IPR039329">
    <property type="entry name" value="SIAE"/>
</dbReference>